<dbReference type="Proteomes" id="UP000030764">
    <property type="component" value="Unassembled WGS sequence"/>
</dbReference>
<evidence type="ECO:0000313" key="4">
    <source>
        <dbReference type="EMBL" id="KFD62631.1"/>
    </source>
</evidence>
<name>A0A085M8U3_9BILA</name>
<gene>
    <name evidence="3" type="ORF">M513_05555</name>
    <name evidence="4" type="ORF">M514_05555</name>
</gene>
<keyword evidence="5" id="KW-1185">Reference proteome</keyword>
<reference evidence="3 5" key="1">
    <citation type="journal article" date="2014" name="Nat. Genet.">
        <title>Genome and transcriptome of the porcine whipworm Trichuris suis.</title>
        <authorList>
            <person name="Jex A.R."/>
            <person name="Nejsum P."/>
            <person name="Schwarz E.M."/>
            <person name="Hu L."/>
            <person name="Young N.D."/>
            <person name="Hall R.S."/>
            <person name="Korhonen P.K."/>
            <person name="Liao S."/>
            <person name="Thamsborg S."/>
            <person name="Xia J."/>
            <person name="Xu P."/>
            <person name="Wang S."/>
            <person name="Scheerlinck J.P."/>
            <person name="Hofmann A."/>
            <person name="Sternberg P.W."/>
            <person name="Wang J."/>
            <person name="Gasser R.B."/>
        </authorList>
    </citation>
    <scope>NUCLEOTIDE SEQUENCE [LARGE SCALE GENOMIC DNA]</scope>
    <source>
        <strain evidence="4">DCEP-RM93F</strain>
        <strain evidence="3">DCEP-RM93M</strain>
    </source>
</reference>
<dbReference type="Proteomes" id="UP000030758">
    <property type="component" value="Unassembled WGS sequence"/>
</dbReference>
<feature type="signal peptide" evidence="2">
    <location>
        <begin position="1"/>
        <end position="18"/>
    </location>
</feature>
<dbReference type="EMBL" id="KL363215">
    <property type="protein sequence ID" value="KFD53639.1"/>
    <property type="molecule type" value="Genomic_DNA"/>
</dbReference>
<evidence type="ECO:0000313" key="5">
    <source>
        <dbReference type="Proteomes" id="UP000030764"/>
    </source>
</evidence>
<feature type="region of interest" description="Disordered" evidence="1">
    <location>
        <begin position="92"/>
        <end position="129"/>
    </location>
</feature>
<proteinExistence type="predicted"/>
<accession>A0A085M8U3</accession>
<dbReference type="EMBL" id="KL367591">
    <property type="protein sequence ID" value="KFD62631.1"/>
    <property type="molecule type" value="Genomic_DNA"/>
</dbReference>
<sequence length="129" mass="15187">MKLALFLLAYLCIATVDGKVSCGSTYRKEKYQLYALQKDSHEQRDVKKFFKSTGSSCDKKCNKQIYRETLYSFSFRACITECCFKKLEEGKRKYGKHHHKKWERENETAGKSHKSHERSKKVSHEIHGK</sequence>
<evidence type="ECO:0000313" key="3">
    <source>
        <dbReference type="EMBL" id="KFD53639.1"/>
    </source>
</evidence>
<organism evidence="3 5">
    <name type="scientific">Trichuris suis</name>
    <name type="common">pig whipworm</name>
    <dbReference type="NCBI Taxonomy" id="68888"/>
    <lineage>
        <taxon>Eukaryota</taxon>
        <taxon>Metazoa</taxon>
        <taxon>Ecdysozoa</taxon>
        <taxon>Nematoda</taxon>
        <taxon>Enoplea</taxon>
        <taxon>Dorylaimia</taxon>
        <taxon>Trichinellida</taxon>
        <taxon>Trichuridae</taxon>
        <taxon>Trichuris</taxon>
    </lineage>
</organism>
<feature type="chain" id="PRO_5007379344" evidence="2">
    <location>
        <begin position="19"/>
        <end position="129"/>
    </location>
</feature>
<protein>
    <submittedName>
        <fullName evidence="3">Uncharacterized protein</fullName>
    </submittedName>
</protein>
<evidence type="ECO:0000256" key="2">
    <source>
        <dbReference type="SAM" id="SignalP"/>
    </source>
</evidence>
<dbReference type="AlphaFoldDB" id="A0A085M8U3"/>
<feature type="compositionally biased region" description="Basic and acidic residues" evidence="1">
    <location>
        <begin position="120"/>
        <end position="129"/>
    </location>
</feature>
<keyword evidence="2" id="KW-0732">Signal</keyword>
<evidence type="ECO:0000256" key="1">
    <source>
        <dbReference type="SAM" id="MobiDB-lite"/>
    </source>
</evidence>